<sequence length="190" mass="20930">MKNTVWLALMLAAFTACNRTPKAVDPASASAAKEQLSVLRDSVDVRWTQMMASDDAKIVAQAQILNELERSPGANQPQLQLLDRANSRLKALRYQQLSMQSAQIDRYDSAQDSLLTALRGLVTTPGAASTTVQNTLETIGQYDGQVVGYRVQYDRAAKQFNSYLQLHESQLQGKASSKTLAPLPLFELQN</sequence>
<dbReference type="Proteomes" id="UP001211005">
    <property type="component" value="Chromosome"/>
</dbReference>
<proteinExistence type="predicted"/>
<evidence type="ECO:0000256" key="1">
    <source>
        <dbReference type="SAM" id="SignalP"/>
    </source>
</evidence>
<keyword evidence="3" id="KW-1185">Reference proteome</keyword>
<dbReference type="EMBL" id="CP114767">
    <property type="protein sequence ID" value="WBA43552.1"/>
    <property type="molecule type" value="Genomic_DNA"/>
</dbReference>
<dbReference type="PROSITE" id="PS51257">
    <property type="entry name" value="PROKAR_LIPOPROTEIN"/>
    <property type="match status" value="1"/>
</dbReference>
<evidence type="ECO:0000313" key="3">
    <source>
        <dbReference type="Proteomes" id="UP001211005"/>
    </source>
</evidence>
<name>A0ABY7LVV9_9BACT</name>
<organism evidence="2 3">
    <name type="scientific">Hymenobacter canadensis</name>
    <dbReference type="NCBI Taxonomy" id="2999067"/>
    <lineage>
        <taxon>Bacteria</taxon>
        <taxon>Pseudomonadati</taxon>
        <taxon>Bacteroidota</taxon>
        <taxon>Cytophagia</taxon>
        <taxon>Cytophagales</taxon>
        <taxon>Hymenobacteraceae</taxon>
        <taxon>Hymenobacter</taxon>
    </lineage>
</organism>
<feature type="signal peptide" evidence="1">
    <location>
        <begin position="1"/>
        <end position="18"/>
    </location>
</feature>
<evidence type="ECO:0008006" key="4">
    <source>
        <dbReference type="Google" id="ProtNLM"/>
    </source>
</evidence>
<reference evidence="2 3" key="1">
    <citation type="submission" date="2022-12" db="EMBL/GenBank/DDBJ databases">
        <title>Hymenobacter canadensis sp. nov. isolated from lake water of the Cambridge Bay, Canada.</title>
        <authorList>
            <person name="Kim W.H."/>
            <person name="Lee Y.M."/>
        </authorList>
    </citation>
    <scope>NUCLEOTIDE SEQUENCE [LARGE SCALE GENOMIC DNA]</scope>
    <source>
        <strain evidence="2 3">PAMC 29467</strain>
    </source>
</reference>
<keyword evidence="1" id="KW-0732">Signal</keyword>
<feature type="chain" id="PRO_5045779808" description="LemA family protein" evidence="1">
    <location>
        <begin position="19"/>
        <end position="190"/>
    </location>
</feature>
<evidence type="ECO:0000313" key="2">
    <source>
        <dbReference type="EMBL" id="WBA43552.1"/>
    </source>
</evidence>
<accession>A0ABY7LVV9</accession>
<dbReference type="RefSeq" id="WP_269561590.1">
    <property type="nucleotide sequence ID" value="NZ_CP114767.1"/>
</dbReference>
<protein>
    <recommendedName>
        <fullName evidence="4">LemA family protein</fullName>
    </recommendedName>
</protein>
<gene>
    <name evidence="2" type="ORF">O3303_08290</name>
</gene>